<proteinExistence type="predicted"/>
<gene>
    <name evidence="2" type="ORF">NFC73_12590</name>
</gene>
<name>A0ABT1LQ22_9MICC</name>
<organism evidence="2 3">
    <name type="scientific">Pseudarthrobacter humi</name>
    <dbReference type="NCBI Taxonomy" id="2952523"/>
    <lineage>
        <taxon>Bacteria</taxon>
        <taxon>Bacillati</taxon>
        <taxon>Actinomycetota</taxon>
        <taxon>Actinomycetes</taxon>
        <taxon>Micrococcales</taxon>
        <taxon>Micrococcaceae</taxon>
        <taxon>Pseudarthrobacter</taxon>
    </lineage>
</organism>
<keyword evidence="2" id="KW-0503">Monooxygenase</keyword>
<evidence type="ECO:0000313" key="2">
    <source>
        <dbReference type="EMBL" id="MCP9000562.1"/>
    </source>
</evidence>
<protein>
    <submittedName>
        <fullName evidence="2">Antibiotic biosynthesis monooxygenase</fullName>
    </submittedName>
</protein>
<dbReference type="Proteomes" id="UP001524318">
    <property type="component" value="Unassembled WGS sequence"/>
</dbReference>
<dbReference type="GO" id="GO:0004497">
    <property type="term" value="F:monooxygenase activity"/>
    <property type="evidence" value="ECO:0007669"/>
    <property type="project" value="UniProtKB-KW"/>
</dbReference>
<accession>A0ABT1LQ22</accession>
<evidence type="ECO:0000259" key="1">
    <source>
        <dbReference type="PROSITE" id="PS51725"/>
    </source>
</evidence>
<dbReference type="InterPro" id="IPR007138">
    <property type="entry name" value="ABM_dom"/>
</dbReference>
<dbReference type="RefSeq" id="WP_254750672.1">
    <property type="nucleotide sequence ID" value="NZ_JANCLV010000007.1"/>
</dbReference>
<sequence length="107" mass="12012">MPHPLPTRQEAAEVWLMPVFIAKAGHEDNLQKALHALQKLSRNDPGCLEYTVFSDGQRPGTFVLFEGWARKEDLEAHNKEDHVKKFVKGVEPLLAVPFAVTPLTPLT</sequence>
<dbReference type="PANTHER" id="PTHR33336:SF3">
    <property type="entry name" value="ABM DOMAIN-CONTAINING PROTEIN"/>
    <property type="match status" value="1"/>
</dbReference>
<evidence type="ECO:0000313" key="3">
    <source>
        <dbReference type="Proteomes" id="UP001524318"/>
    </source>
</evidence>
<dbReference type="PROSITE" id="PS51725">
    <property type="entry name" value="ABM"/>
    <property type="match status" value="1"/>
</dbReference>
<dbReference type="PANTHER" id="PTHR33336">
    <property type="entry name" value="QUINOL MONOOXYGENASE YGIN-RELATED"/>
    <property type="match status" value="1"/>
</dbReference>
<dbReference type="SUPFAM" id="SSF54909">
    <property type="entry name" value="Dimeric alpha+beta barrel"/>
    <property type="match status" value="1"/>
</dbReference>
<dbReference type="InterPro" id="IPR011008">
    <property type="entry name" value="Dimeric_a/b-barrel"/>
</dbReference>
<dbReference type="Gene3D" id="3.30.70.100">
    <property type="match status" value="1"/>
</dbReference>
<keyword evidence="2" id="KW-0560">Oxidoreductase</keyword>
<dbReference type="EMBL" id="JANCLV010000007">
    <property type="protein sequence ID" value="MCP9000562.1"/>
    <property type="molecule type" value="Genomic_DNA"/>
</dbReference>
<reference evidence="2 3" key="1">
    <citation type="submission" date="2022-06" db="EMBL/GenBank/DDBJ databases">
        <title>Pseudarthrobacter sp. strain RMG13 Genome sequencing and assembly.</title>
        <authorList>
            <person name="Kim I."/>
        </authorList>
    </citation>
    <scope>NUCLEOTIDE SEQUENCE [LARGE SCALE GENOMIC DNA]</scope>
    <source>
        <strain evidence="2 3">RMG13</strain>
    </source>
</reference>
<comment type="caution">
    <text evidence="2">The sequence shown here is derived from an EMBL/GenBank/DDBJ whole genome shotgun (WGS) entry which is preliminary data.</text>
</comment>
<feature type="domain" description="ABM" evidence="1">
    <location>
        <begin position="14"/>
        <end position="103"/>
    </location>
</feature>
<dbReference type="InterPro" id="IPR050744">
    <property type="entry name" value="AI-2_Isomerase_LsrG"/>
</dbReference>
<keyword evidence="3" id="KW-1185">Reference proteome</keyword>
<dbReference type="Pfam" id="PF03992">
    <property type="entry name" value="ABM"/>
    <property type="match status" value="1"/>
</dbReference>